<dbReference type="PROSITE" id="PS51233">
    <property type="entry name" value="VWFD"/>
    <property type="match status" value="1"/>
</dbReference>
<comment type="caution">
    <text evidence="5">The sequence shown here is derived from an EMBL/GenBank/DDBJ whole genome shotgun (WGS) entry which is preliminary data.</text>
</comment>
<evidence type="ECO:0000259" key="4">
    <source>
        <dbReference type="PROSITE" id="PS51233"/>
    </source>
</evidence>
<feature type="compositionally biased region" description="Low complexity" evidence="2">
    <location>
        <begin position="718"/>
        <end position="767"/>
    </location>
</feature>
<dbReference type="InterPro" id="IPR001846">
    <property type="entry name" value="VWF_type-D"/>
</dbReference>
<keyword evidence="1" id="KW-0175">Coiled coil</keyword>
<feature type="compositionally biased region" description="Low complexity" evidence="2">
    <location>
        <begin position="482"/>
        <end position="499"/>
    </location>
</feature>
<feature type="chain" id="PRO_5042034157" description="VWFD domain-containing protein" evidence="3">
    <location>
        <begin position="21"/>
        <end position="1041"/>
    </location>
</feature>
<feature type="compositionally biased region" description="Low complexity" evidence="2">
    <location>
        <begin position="658"/>
        <end position="710"/>
    </location>
</feature>
<evidence type="ECO:0000313" key="6">
    <source>
        <dbReference type="Proteomes" id="UP001295423"/>
    </source>
</evidence>
<dbReference type="Proteomes" id="UP001295423">
    <property type="component" value="Unassembled WGS sequence"/>
</dbReference>
<feature type="signal peptide" evidence="3">
    <location>
        <begin position="1"/>
        <end position="20"/>
    </location>
</feature>
<evidence type="ECO:0000256" key="1">
    <source>
        <dbReference type="SAM" id="Coils"/>
    </source>
</evidence>
<proteinExistence type="predicted"/>
<keyword evidence="3" id="KW-0732">Signal</keyword>
<feature type="compositionally biased region" description="Low complexity" evidence="2">
    <location>
        <begin position="557"/>
        <end position="650"/>
    </location>
</feature>
<feature type="domain" description="VWFD" evidence="4">
    <location>
        <begin position="782"/>
        <end position="971"/>
    </location>
</feature>
<feature type="compositionally biased region" description="Low complexity" evidence="2">
    <location>
        <begin position="442"/>
        <end position="462"/>
    </location>
</feature>
<sequence>MFVQALALSLLALATPGVDAGKPVKGKTVKANLGLCSAQAECIDFTIKKRDSSRCKPDGNCPVEVCMILDTTKDGCMKEGPISHLCAASDGDGCAAFEEDGITPLTGKGNSTDCTLTGADESAAFDGKCEPTDDQTRIVMCQEGEAGETLFWALKDSSVEDFASYDFTGGFTFDKDSTTCSPTIECTGDSGFQCADPSNGMFEKTRVWKYTIPANDGGACDLCAPPPEEEKEPVTAEGGKNNLALCSAQKDCIDFTINKRESPSCNLSGNCGIEVCLILDTTKDGCAKEGPISHLCAASDAHGCAAYAADGTPMTGKGSSSDCNLTGLDGASAFDGKCEPSEQQTKIVMCQEGEPGETLHWGLKDSSVTDLGSYDYTGDFTFDNDSTTCSPVIECTGDSGLQCADPKNGMYDATRVWKYTIPTNDSSACDLCGSSGTSDTNVVDSATSDGDSGSVGSSGADSETAADSGTNDGDANSDVDSESSGSSGSNSGVDSDTGNVDVTSSDYPDPISTNDGDAASSDVDSESIGSYGDVDSQSIGASSDDSETNADSDTSDADASSTDGNSADIAVAPTATADPPTTDTTDGDVTNSDGDSESTASADSNSGTNADSDTSDADASSADGDSADIVVAPTATADPPTTDTTDGDVTNSDGDSESTASADSNSGTNADSDTSDADASSADGDSADIVVAPTATADPPTTDTTDGDVTNSDGDSESTASADSNSGTNADSDTSDADASSADGDSADIAVAPTATADPPTTVNPPTAVLPPIVPDTDLASYEAGSQGDPHFKTWRNEHYEYHGQCDMVLVKDPNFADGLGLDVQIRTKLVRFWSYIKSAAIRIGNDVFEIEGSVDGPIGEIRYWYNMEFKGPVKTVGGFPLTIRSNGQSKKQVVQIDLGSKYPGSIIEFQIFKEFVKVDFLKPTADAFGNTVGMLGDFRTGKTLARDRATEMHDFRELGNEWQVHPHDMMLFHITEQPQFPTQCLEPEDPRGARRRRLEESSVSLDDAEKACADLTDELDRKDCVYDIIATQDMTMAGAY</sequence>
<organism evidence="5 6">
    <name type="scientific">Cylindrotheca closterium</name>
    <dbReference type="NCBI Taxonomy" id="2856"/>
    <lineage>
        <taxon>Eukaryota</taxon>
        <taxon>Sar</taxon>
        <taxon>Stramenopiles</taxon>
        <taxon>Ochrophyta</taxon>
        <taxon>Bacillariophyta</taxon>
        <taxon>Bacillariophyceae</taxon>
        <taxon>Bacillariophycidae</taxon>
        <taxon>Bacillariales</taxon>
        <taxon>Bacillariaceae</taxon>
        <taxon>Cylindrotheca</taxon>
    </lineage>
</organism>
<feature type="coiled-coil region" evidence="1">
    <location>
        <begin position="999"/>
        <end position="1026"/>
    </location>
</feature>
<keyword evidence="6" id="KW-1185">Reference proteome</keyword>
<feature type="region of interest" description="Disordered" evidence="2">
    <location>
        <begin position="440"/>
        <end position="786"/>
    </location>
</feature>
<evidence type="ECO:0000313" key="5">
    <source>
        <dbReference type="EMBL" id="CAJ1934983.1"/>
    </source>
</evidence>
<feature type="compositionally biased region" description="Acidic residues" evidence="2">
    <location>
        <begin position="544"/>
        <end position="556"/>
    </location>
</feature>
<evidence type="ECO:0000256" key="3">
    <source>
        <dbReference type="SAM" id="SignalP"/>
    </source>
</evidence>
<reference evidence="5" key="1">
    <citation type="submission" date="2023-08" db="EMBL/GenBank/DDBJ databases">
        <authorList>
            <person name="Audoor S."/>
            <person name="Bilcke G."/>
        </authorList>
    </citation>
    <scope>NUCLEOTIDE SEQUENCE</scope>
</reference>
<protein>
    <recommendedName>
        <fullName evidence="4">VWFD domain-containing protein</fullName>
    </recommendedName>
</protein>
<feature type="compositionally biased region" description="Polar residues" evidence="2">
    <location>
        <begin position="465"/>
        <end position="474"/>
    </location>
</feature>
<feature type="compositionally biased region" description="Polar residues" evidence="2">
    <location>
        <begin position="500"/>
        <end position="515"/>
    </location>
</feature>
<dbReference type="AlphaFoldDB" id="A0AAD2FJ08"/>
<evidence type="ECO:0000256" key="2">
    <source>
        <dbReference type="SAM" id="MobiDB-lite"/>
    </source>
</evidence>
<accession>A0AAD2FJ08</accession>
<dbReference type="EMBL" id="CAKOGP040000435">
    <property type="protein sequence ID" value="CAJ1934983.1"/>
    <property type="molecule type" value="Genomic_DNA"/>
</dbReference>
<gene>
    <name evidence="5" type="ORF">CYCCA115_LOCUS4320</name>
</gene>
<name>A0AAD2FJ08_9STRA</name>